<reference evidence="2 3" key="1">
    <citation type="submission" date="2020-04" db="EMBL/GenBank/DDBJ databases">
        <title>Advantages and limits of metagenomic assembly and binning of a giant virus.</title>
        <authorList>
            <person name="Schulz F."/>
            <person name="Andreani J."/>
            <person name="Francis R."/>
            <person name="Boudjemaa H."/>
            <person name="Bou Khalil J.Y."/>
            <person name="Lee J."/>
            <person name="La Scola B."/>
            <person name="Woyke T."/>
        </authorList>
    </citation>
    <scope>NUCLEOTIDE SEQUENCE [LARGE SCALE GENOMIC DNA]</scope>
    <source>
        <strain evidence="2 3">FV1/VV64</strain>
    </source>
</reference>
<evidence type="ECO:0000256" key="1">
    <source>
        <dbReference type="SAM" id="MobiDB-lite"/>
    </source>
</evidence>
<name>A0A7D3V5F3_9VIRU</name>
<evidence type="ECO:0000313" key="2">
    <source>
        <dbReference type="EMBL" id="QKF93955.1"/>
    </source>
</evidence>
<feature type="compositionally biased region" description="Polar residues" evidence="1">
    <location>
        <begin position="362"/>
        <end position="397"/>
    </location>
</feature>
<feature type="compositionally biased region" description="Polar residues" evidence="1">
    <location>
        <begin position="1"/>
        <end position="10"/>
    </location>
</feature>
<proteinExistence type="predicted"/>
<sequence>MQFNNDNDSVFSDEGSLHSAGNGSRDSLNINNDHMAFFKKGNILQNNNYHQKKYVNEARNEVTNGFLNQFDDLAYDNPSDPVSSNNTPHKKGNNANVARMEMERDLALKGNYSNFENNNDMTYGIVDEKNFVHNNMTPFYKSGVGKGYGPNSNVQKQFDDVKQRKLELFSGSTKSVDYRPKTERKPLFNPQVGLTWIYGMPNFTDYFESRYIPSRERRNEMVHQPVRITPGLNLGYNEVSKQGFHDTYRVLPKTVDELRAANDPKISYEGRVIAGKKGDRRSIIPNVAKHRPIKFKEQDPRDMLKSLGYYRAPSLYGNYEAPHTNRQQTTRAWYGPVEMLKDEPRPESMMEKFKLPFRENFLSPTPRNTTGVESQKNTSYTSNSYYLNPTNRTTTAKNGYVNPAGPEYNKGHAFDMISNIPDPTKRNTTELRNWNNAAGPEYKKGHAFDMISNIPDPTKRNTTELRNWNNAAGPEYKKGHAFDMVSNIPDPTLRNATEKNVNLIGQGTEWQKHVAFDMNSNIPDPTLRNMTEKNVNLIGQGTEWQKHIAFDMLSNIPDPTLRNITEKNTNLVGQGTEWKKPVAFDMNSNIPDPTLRNLTEKNTNLIGHGTEWQKHVAFDMKSNIPDPTLRDLIQKNTNLIGQGTEWQKPVAFDMKSNIPDPTLRDLIQKNTNLGNAAPEWQKGGYQVEHFGTVAPSTLRQLTQNNTQLNPVGTSQFNKGGYTAELDGTIAPPTLRQMTQINSQLNPVGPNERAKGGYHAEQAGTIAPPTLRQLTQVNTTLNPAGPNDRERGGYQVAVQNTVAPPTLRQMTQNKTQLNPAGPNDREKGGYQVEVQNTVAPPTLRQLTQVNSQLNPAGPNEREKGGYQVEVQNTVAPTTLRQLTQNKTYQGPLLMNDASKTRSRGDANNSLVNVGKERAATVRDGGRPTTSNYEVGPIYDYTMVQLCEPIEINRDIYGQALWQNPLQCMPTMYTRMPHQLPQVDQWRLDTCVLSNLNSNPYINNVVHKSIQY</sequence>
<organism evidence="2 3">
    <name type="scientific">Fadolivirus FV1/VV64</name>
    <dbReference type="NCBI Taxonomy" id="3070911"/>
    <lineage>
        <taxon>Viruses</taxon>
        <taxon>Varidnaviria</taxon>
        <taxon>Bamfordvirae</taxon>
        <taxon>Nucleocytoviricota</taxon>
        <taxon>Megaviricetes</taxon>
        <taxon>Imitervirales</taxon>
        <taxon>Mimiviridae</taxon>
        <taxon>Klosneuvirinae</taxon>
        <taxon>Fadolivirus</taxon>
        <taxon>Fadolivirus algeromassiliense</taxon>
    </lineage>
</organism>
<protein>
    <submittedName>
        <fullName evidence="2">Uncharacterized protein</fullName>
    </submittedName>
</protein>
<gene>
    <name evidence="2" type="ORF">Fadolivirus_1_497</name>
</gene>
<feature type="region of interest" description="Disordered" evidence="1">
    <location>
        <begin position="360"/>
        <end position="401"/>
    </location>
</feature>
<feature type="region of interest" description="Disordered" evidence="1">
    <location>
        <begin position="1"/>
        <end position="26"/>
    </location>
</feature>
<accession>A0A7D3V5F3</accession>
<dbReference type="Proteomes" id="UP001162001">
    <property type="component" value="Segment"/>
</dbReference>
<dbReference type="EMBL" id="MT418680">
    <property type="protein sequence ID" value="QKF93955.1"/>
    <property type="molecule type" value="Genomic_DNA"/>
</dbReference>
<evidence type="ECO:0000313" key="3">
    <source>
        <dbReference type="Proteomes" id="UP001162001"/>
    </source>
</evidence>
<keyword evidence="3" id="KW-1185">Reference proteome</keyword>